<comment type="caution">
    <text evidence="1">The sequence shown here is derived from an EMBL/GenBank/DDBJ whole genome shotgun (WGS) entry which is preliminary data.</text>
</comment>
<sequence length="82" mass="9288">MERRNETVRRRTLKGAKIIFNNKQSTIECIARNMTGEGAKLEMPHTAEVPNAFTLVSNDGTFTRQCEVKWRKADSLGVAFTD</sequence>
<evidence type="ECO:0000313" key="2">
    <source>
        <dbReference type="Proteomes" id="UP001320898"/>
    </source>
</evidence>
<name>A0AAW5R2H5_9HYPH</name>
<dbReference type="AlphaFoldDB" id="A0AAW5R2H5"/>
<proteinExistence type="predicted"/>
<reference evidence="1 2" key="1">
    <citation type="submission" date="2022-04" db="EMBL/GenBank/DDBJ databases">
        <authorList>
            <person name="Ye Y.-Q."/>
            <person name="Du Z.-J."/>
        </authorList>
    </citation>
    <scope>NUCLEOTIDE SEQUENCE [LARGE SCALE GENOMIC DNA]</scope>
    <source>
        <strain evidence="1 2">A6E488</strain>
    </source>
</reference>
<gene>
    <name evidence="1" type="ORF">MUB46_15835</name>
</gene>
<dbReference type="Proteomes" id="UP001320898">
    <property type="component" value="Unassembled WGS sequence"/>
</dbReference>
<evidence type="ECO:0000313" key="1">
    <source>
        <dbReference type="EMBL" id="MCT8973332.1"/>
    </source>
</evidence>
<dbReference type="SUPFAM" id="SSF141371">
    <property type="entry name" value="PilZ domain-like"/>
    <property type="match status" value="1"/>
</dbReference>
<organism evidence="1 2">
    <name type="scientific">Microbaculum marinisediminis</name>
    <dbReference type="NCBI Taxonomy" id="2931392"/>
    <lineage>
        <taxon>Bacteria</taxon>
        <taxon>Pseudomonadati</taxon>
        <taxon>Pseudomonadota</taxon>
        <taxon>Alphaproteobacteria</taxon>
        <taxon>Hyphomicrobiales</taxon>
        <taxon>Tepidamorphaceae</taxon>
        <taxon>Microbaculum</taxon>
    </lineage>
</organism>
<dbReference type="RefSeq" id="WP_261616909.1">
    <property type="nucleotide sequence ID" value="NZ_JALIDZ010000007.1"/>
</dbReference>
<dbReference type="EMBL" id="JALIDZ010000007">
    <property type="protein sequence ID" value="MCT8973332.1"/>
    <property type="molecule type" value="Genomic_DNA"/>
</dbReference>
<protein>
    <submittedName>
        <fullName evidence="1">PilZ domain-containing protein</fullName>
    </submittedName>
</protein>
<keyword evidence="2" id="KW-1185">Reference proteome</keyword>
<accession>A0AAW5R2H5</accession>